<dbReference type="Gene3D" id="3.20.80.10">
    <property type="entry name" value="Regulatory factor, effector binding domain"/>
    <property type="match status" value="1"/>
</dbReference>
<accession>A0A099I020</accession>
<dbReference type="PROSITE" id="PS50937">
    <property type="entry name" value="HTH_MERR_2"/>
    <property type="match status" value="1"/>
</dbReference>
<sequence>MLTIGEFSKICKVSTKTLRYYETIDLLNPICIKAESGYRYYAIEQLKDMLFINRMKTYGFSLDEIRTLLKWEEQGESKLLQNALLSHRKVLQEQILWMQQTLHELEADVATVQKEEMIMSYLDDIDIQLVEEPEMFLLSTRRMVNMEDCAKGFISFYEPLFEKIRKERLTICKAPLSIYHSKEYQDEGFDMEFAIPVKERVTGTRDFSPGLCIRTVCRGSYHQIPSVYARHQEWMETEGYTYRLPPYDVYITHPDEVADMEENITEIYSPIMKR</sequence>
<dbReference type="GO" id="GO:0003700">
    <property type="term" value="F:DNA-binding transcription factor activity"/>
    <property type="evidence" value="ECO:0007669"/>
    <property type="project" value="InterPro"/>
</dbReference>
<dbReference type="InterPro" id="IPR011256">
    <property type="entry name" value="Reg_factor_effector_dom_sf"/>
</dbReference>
<dbReference type="GO" id="GO:0003677">
    <property type="term" value="F:DNA binding"/>
    <property type="evidence" value="ECO:0007669"/>
    <property type="project" value="UniProtKB-KW"/>
</dbReference>
<dbReference type="SUPFAM" id="SSF55136">
    <property type="entry name" value="Probable bacterial effector-binding domain"/>
    <property type="match status" value="1"/>
</dbReference>
<dbReference type="Proteomes" id="UP000030008">
    <property type="component" value="Unassembled WGS sequence"/>
</dbReference>
<comment type="caution">
    <text evidence="3">The sequence shown here is derived from an EMBL/GenBank/DDBJ whole genome shotgun (WGS) entry which is preliminary data.</text>
</comment>
<evidence type="ECO:0000259" key="2">
    <source>
        <dbReference type="PROSITE" id="PS50937"/>
    </source>
</evidence>
<feature type="domain" description="HTH merR-type" evidence="2">
    <location>
        <begin position="1"/>
        <end position="71"/>
    </location>
</feature>
<dbReference type="EMBL" id="JQIF01000128">
    <property type="protein sequence ID" value="KGJ51319.1"/>
    <property type="molecule type" value="Genomic_DNA"/>
</dbReference>
<proteinExistence type="predicted"/>
<dbReference type="AlphaFoldDB" id="A0A099I020"/>
<evidence type="ECO:0000313" key="4">
    <source>
        <dbReference type="Proteomes" id="UP000030008"/>
    </source>
</evidence>
<dbReference type="InterPro" id="IPR009061">
    <property type="entry name" value="DNA-bd_dom_put_sf"/>
</dbReference>
<dbReference type="SUPFAM" id="SSF46955">
    <property type="entry name" value="Putative DNA-binding domain"/>
    <property type="match status" value="1"/>
</dbReference>
<dbReference type="PANTHER" id="PTHR30204:SF97">
    <property type="entry name" value="MERR FAMILY REGULATORY PROTEIN"/>
    <property type="match status" value="1"/>
</dbReference>
<dbReference type="InterPro" id="IPR010499">
    <property type="entry name" value="AraC_E-bd"/>
</dbReference>
<dbReference type="Pfam" id="PF13411">
    <property type="entry name" value="MerR_1"/>
    <property type="match status" value="1"/>
</dbReference>
<gene>
    <name evidence="3" type="ORF">CIAN88_21320</name>
</gene>
<keyword evidence="1" id="KW-0238">DNA-binding</keyword>
<evidence type="ECO:0000313" key="3">
    <source>
        <dbReference type="EMBL" id="KGJ51319.1"/>
    </source>
</evidence>
<dbReference type="PANTHER" id="PTHR30204">
    <property type="entry name" value="REDOX-CYCLING DRUG-SENSING TRANSCRIPTIONAL ACTIVATOR SOXR"/>
    <property type="match status" value="1"/>
</dbReference>
<dbReference type="SMART" id="SM00422">
    <property type="entry name" value="HTH_MERR"/>
    <property type="match status" value="1"/>
</dbReference>
<dbReference type="InterPro" id="IPR047057">
    <property type="entry name" value="MerR_fam"/>
</dbReference>
<dbReference type="Gene3D" id="1.10.1660.10">
    <property type="match status" value="1"/>
</dbReference>
<name>A0A099I020_CLOIN</name>
<dbReference type="SMART" id="SM00871">
    <property type="entry name" value="AraC_E_bind"/>
    <property type="match status" value="1"/>
</dbReference>
<protein>
    <submittedName>
        <fullName evidence="3">MerR family transcriptional regulator</fullName>
    </submittedName>
</protein>
<organism evidence="3 4">
    <name type="scientific">Clostridium innocuum</name>
    <dbReference type="NCBI Taxonomy" id="1522"/>
    <lineage>
        <taxon>Bacteria</taxon>
        <taxon>Bacillati</taxon>
        <taxon>Bacillota</taxon>
        <taxon>Clostridia</taxon>
        <taxon>Eubacteriales</taxon>
        <taxon>Clostridiaceae</taxon>
        <taxon>Clostridium</taxon>
    </lineage>
</organism>
<reference evidence="3 4" key="1">
    <citation type="submission" date="2014-08" db="EMBL/GenBank/DDBJ databases">
        <title>Clostridium innocuum, an unnegligible vancomycin-resistant pathogen causing extra-intestinal infections.</title>
        <authorList>
            <person name="Feng Y."/>
            <person name="Chiu C.-H."/>
        </authorList>
    </citation>
    <scope>NUCLEOTIDE SEQUENCE [LARGE SCALE GENOMIC DNA]</scope>
    <source>
        <strain evidence="3 4">AN88</strain>
    </source>
</reference>
<dbReference type="RefSeq" id="WP_044908097.1">
    <property type="nucleotide sequence ID" value="NZ_CAEUHQ010000008.1"/>
</dbReference>
<dbReference type="InterPro" id="IPR000551">
    <property type="entry name" value="MerR-type_HTH_dom"/>
</dbReference>
<evidence type="ECO:0000256" key="1">
    <source>
        <dbReference type="ARBA" id="ARBA00023125"/>
    </source>
</evidence>